<dbReference type="AlphaFoldDB" id="A0A6S7HZ77"/>
<evidence type="ECO:0000256" key="4">
    <source>
        <dbReference type="ARBA" id="ARBA00022695"/>
    </source>
</evidence>
<feature type="domain" description="DNA-directed DNA polymerase family B mitochondria/virus" evidence="10">
    <location>
        <begin position="83"/>
        <end position="267"/>
    </location>
</feature>
<evidence type="ECO:0000256" key="5">
    <source>
        <dbReference type="ARBA" id="ARBA00022705"/>
    </source>
</evidence>
<dbReference type="InterPro" id="IPR023211">
    <property type="entry name" value="DNA_pol_palm_dom_sf"/>
</dbReference>
<keyword evidence="12" id="KW-1185">Reference proteome</keyword>
<dbReference type="GO" id="GO:0003677">
    <property type="term" value="F:DNA binding"/>
    <property type="evidence" value="ECO:0007669"/>
    <property type="project" value="UniProtKB-KW"/>
</dbReference>
<name>A0A6S7HZ77_PARCT</name>
<keyword evidence="6" id="KW-0239">DNA-directed DNA polymerase</keyword>
<comment type="catalytic activity">
    <reaction evidence="8">
        <text>DNA(n) + a 2'-deoxyribonucleoside 5'-triphosphate = DNA(n+1) + diphosphate</text>
        <dbReference type="Rhea" id="RHEA:22508"/>
        <dbReference type="Rhea" id="RHEA-COMP:17339"/>
        <dbReference type="Rhea" id="RHEA-COMP:17340"/>
        <dbReference type="ChEBI" id="CHEBI:33019"/>
        <dbReference type="ChEBI" id="CHEBI:61560"/>
        <dbReference type="ChEBI" id="CHEBI:173112"/>
        <dbReference type="EC" id="2.7.7.7"/>
    </reaction>
</comment>
<evidence type="ECO:0000256" key="2">
    <source>
        <dbReference type="ARBA" id="ARBA00012417"/>
    </source>
</evidence>
<dbReference type="GO" id="GO:0006281">
    <property type="term" value="P:DNA repair"/>
    <property type="evidence" value="ECO:0007669"/>
    <property type="project" value="UniProtKB-ARBA"/>
</dbReference>
<evidence type="ECO:0000256" key="3">
    <source>
        <dbReference type="ARBA" id="ARBA00022679"/>
    </source>
</evidence>
<evidence type="ECO:0000313" key="11">
    <source>
        <dbReference type="EMBL" id="CAB4011695.1"/>
    </source>
</evidence>
<dbReference type="SUPFAM" id="SSF53098">
    <property type="entry name" value="Ribonuclease H-like"/>
    <property type="match status" value="1"/>
</dbReference>
<dbReference type="InterPro" id="IPR043502">
    <property type="entry name" value="DNA/RNA_pol_sf"/>
</dbReference>
<proteinExistence type="inferred from homology"/>
<protein>
    <recommendedName>
        <fullName evidence="2">DNA-directed DNA polymerase</fullName>
        <ecNumber evidence="2">2.7.7.7</ecNumber>
    </recommendedName>
</protein>
<keyword evidence="3" id="KW-0808">Transferase</keyword>
<dbReference type="InterPro" id="IPR036397">
    <property type="entry name" value="RNaseH_sf"/>
</dbReference>
<evidence type="ECO:0000259" key="10">
    <source>
        <dbReference type="Pfam" id="PF03175"/>
    </source>
</evidence>
<evidence type="ECO:0000256" key="6">
    <source>
        <dbReference type="ARBA" id="ARBA00022932"/>
    </source>
</evidence>
<evidence type="ECO:0000256" key="1">
    <source>
        <dbReference type="ARBA" id="ARBA00005755"/>
    </source>
</evidence>
<comment type="caution">
    <text evidence="11">The sequence shown here is derived from an EMBL/GenBank/DDBJ whole genome shotgun (WGS) entry which is preliminary data.</text>
</comment>
<dbReference type="Gene3D" id="3.30.420.10">
    <property type="entry name" value="Ribonuclease H-like superfamily/Ribonuclease H"/>
    <property type="match status" value="1"/>
</dbReference>
<feature type="domain" description="DNA-directed DNA polymerase family B mitochondria/virus" evidence="10">
    <location>
        <begin position="409"/>
        <end position="573"/>
    </location>
</feature>
<keyword evidence="4" id="KW-0548">Nucleotidyltransferase</keyword>
<feature type="compositionally biased region" description="Acidic residues" evidence="9">
    <location>
        <begin position="13"/>
        <end position="23"/>
    </location>
</feature>
<keyword evidence="7" id="KW-0238">DNA-binding</keyword>
<dbReference type="SUPFAM" id="SSF52980">
    <property type="entry name" value="Restriction endonuclease-like"/>
    <property type="match status" value="1"/>
</dbReference>
<dbReference type="SUPFAM" id="SSF56672">
    <property type="entry name" value="DNA/RNA polymerases"/>
    <property type="match status" value="1"/>
</dbReference>
<dbReference type="GO" id="GO:0003887">
    <property type="term" value="F:DNA-directed DNA polymerase activity"/>
    <property type="evidence" value="ECO:0007669"/>
    <property type="project" value="UniProtKB-KW"/>
</dbReference>
<evidence type="ECO:0000256" key="8">
    <source>
        <dbReference type="ARBA" id="ARBA00049244"/>
    </source>
</evidence>
<dbReference type="Gene3D" id="3.40.960.10">
    <property type="entry name" value="VSR Endonuclease"/>
    <property type="match status" value="1"/>
</dbReference>
<dbReference type="EC" id="2.7.7.7" evidence="2"/>
<comment type="similarity">
    <text evidence="1">Belongs to the DNA polymerase type-B family.</text>
</comment>
<dbReference type="GO" id="GO:0006260">
    <property type="term" value="P:DNA replication"/>
    <property type="evidence" value="ECO:0007669"/>
    <property type="project" value="UniProtKB-KW"/>
</dbReference>
<sequence>MQPAKEKPTREDLSDDEANDETPESDYNELLFFYFECRQENGTHEPNLCVVQNEAGDKWVFKGDNTLNKFCKWLFTKEHQGCIVVAHNFQGYDGYFIQQYPHENGVIPEVIMRGAKILSMYIPMLKIKFIDSLSFIPMRLADFPKTFGLNELVKGYFPHLFNKTENQNYIGPLPPSPYYYPDGMSSTEREKFMEWHNGLKENSYVFNFQEEILSYCRSDVDILRRCCLEFRELFRDITNIDPFEKCLTIASACNLVFRTNFLKENTIAILPPHGYHPGTKQSNIALKWLSYTAEKNDIYIQHKRNGGEKTVGHYSLDGYDEETRTAYEFHGCFWHGCLNCYARDTVNKVNEKTMHDLYQATVQKTEYLRGHGFHVVEMWECEINRELRRDEEMKEYFDNYDLTDPLEPRHAFYGGRTNATKLFHECKDDEEIRYTDFTSLYPWCKKMTRTVIGHRRVITENLGDISTYFGLIKCTVLPPRELFHPVLPYRTQGKLMFPLCKSCADVCNQSPRTHSERERAIQGTWCSVELEKALEKGYTILRMYEVWHFPETSDKLFKDYVNTFLKIKQESSGYPKNCVTEEQKQQYVNEYLAVEEIQLDGEKIEHNPGKFAQRSNMTKVELVKDPRTYFDYLTSDEINVLNARFVSDEMVELHYKYNENFVEPDAKTNVVIAAFTTAYARLKLYGVLDQLQERVLYYDTDSVTFVSKPGEPEPPLGPYLGQLTNELKKGYIITFI</sequence>
<dbReference type="EMBL" id="CACRXK020007238">
    <property type="protein sequence ID" value="CAB4011695.1"/>
    <property type="molecule type" value="Genomic_DNA"/>
</dbReference>
<dbReference type="InterPro" id="IPR004868">
    <property type="entry name" value="DNA-dir_DNA_pol_B_mt/vir"/>
</dbReference>
<dbReference type="Proteomes" id="UP001152795">
    <property type="component" value="Unassembled WGS sequence"/>
</dbReference>
<accession>A0A6S7HZ77</accession>
<feature type="compositionally biased region" description="Basic and acidic residues" evidence="9">
    <location>
        <begin position="1"/>
        <end position="12"/>
    </location>
</feature>
<organism evidence="11 12">
    <name type="scientific">Paramuricea clavata</name>
    <name type="common">Red gorgonian</name>
    <name type="synonym">Violescent sea-whip</name>
    <dbReference type="NCBI Taxonomy" id="317549"/>
    <lineage>
        <taxon>Eukaryota</taxon>
        <taxon>Metazoa</taxon>
        <taxon>Cnidaria</taxon>
        <taxon>Anthozoa</taxon>
        <taxon>Octocorallia</taxon>
        <taxon>Malacalcyonacea</taxon>
        <taxon>Plexauridae</taxon>
        <taxon>Paramuricea</taxon>
    </lineage>
</organism>
<dbReference type="Pfam" id="PF03175">
    <property type="entry name" value="DNA_pol_B_2"/>
    <property type="match status" value="2"/>
</dbReference>
<evidence type="ECO:0000256" key="7">
    <source>
        <dbReference type="ARBA" id="ARBA00023125"/>
    </source>
</evidence>
<dbReference type="PANTHER" id="PTHR33568">
    <property type="entry name" value="DNA POLYMERASE"/>
    <property type="match status" value="1"/>
</dbReference>
<evidence type="ECO:0000256" key="9">
    <source>
        <dbReference type="SAM" id="MobiDB-lite"/>
    </source>
</evidence>
<dbReference type="PANTHER" id="PTHR33568:SF3">
    <property type="entry name" value="DNA-DIRECTED DNA POLYMERASE"/>
    <property type="match status" value="1"/>
</dbReference>
<feature type="region of interest" description="Disordered" evidence="9">
    <location>
        <begin position="1"/>
        <end position="23"/>
    </location>
</feature>
<dbReference type="InterPro" id="IPR011335">
    <property type="entry name" value="Restrct_endonuc-II-like"/>
</dbReference>
<dbReference type="Gene3D" id="3.90.1600.10">
    <property type="entry name" value="Palm domain of DNA polymerase"/>
    <property type="match status" value="1"/>
</dbReference>
<dbReference type="GO" id="GO:0000166">
    <property type="term" value="F:nucleotide binding"/>
    <property type="evidence" value="ECO:0007669"/>
    <property type="project" value="InterPro"/>
</dbReference>
<dbReference type="InterPro" id="IPR012337">
    <property type="entry name" value="RNaseH-like_sf"/>
</dbReference>
<keyword evidence="5" id="KW-0235">DNA replication</keyword>
<gene>
    <name evidence="11" type="ORF">PACLA_8A000018</name>
</gene>
<reference evidence="11" key="1">
    <citation type="submission" date="2020-04" db="EMBL/GenBank/DDBJ databases">
        <authorList>
            <person name="Alioto T."/>
            <person name="Alioto T."/>
            <person name="Gomez Garrido J."/>
        </authorList>
    </citation>
    <scope>NUCLEOTIDE SEQUENCE</scope>
    <source>
        <strain evidence="11">A484AB</strain>
    </source>
</reference>
<evidence type="ECO:0000313" key="12">
    <source>
        <dbReference type="Proteomes" id="UP001152795"/>
    </source>
</evidence>
<dbReference type="OrthoDB" id="10066876at2759"/>